<dbReference type="InterPro" id="IPR037185">
    <property type="entry name" value="EmrE-like"/>
</dbReference>
<gene>
    <name evidence="2" type="ORF">CRU91_01765</name>
</gene>
<feature type="transmembrane region" description="Helical" evidence="1">
    <location>
        <begin position="261"/>
        <end position="281"/>
    </location>
</feature>
<proteinExistence type="predicted"/>
<name>A0A366MWP1_9BACT</name>
<comment type="caution">
    <text evidence="2">The sequence shown here is derived from an EMBL/GenBank/DDBJ whole genome shotgun (WGS) entry which is preliminary data.</text>
</comment>
<keyword evidence="1" id="KW-1133">Transmembrane helix</keyword>
<feature type="transmembrane region" description="Helical" evidence="1">
    <location>
        <begin position="29"/>
        <end position="48"/>
    </location>
</feature>
<evidence type="ECO:0000313" key="3">
    <source>
        <dbReference type="Proteomes" id="UP000252669"/>
    </source>
</evidence>
<feature type="transmembrane region" description="Helical" evidence="1">
    <location>
        <begin position="6"/>
        <end position="22"/>
    </location>
</feature>
<dbReference type="SUPFAM" id="SSF103481">
    <property type="entry name" value="Multidrug resistance efflux transporter EmrE"/>
    <property type="match status" value="1"/>
</dbReference>
<reference evidence="2 3" key="1">
    <citation type="submission" date="2017-10" db="EMBL/GenBank/DDBJ databases">
        <title>Genomics of the genus Arcobacter.</title>
        <authorList>
            <person name="Perez-Cataluna A."/>
            <person name="Figueras M.J."/>
        </authorList>
    </citation>
    <scope>NUCLEOTIDE SEQUENCE [LARGE SCALE GENOMIC DNA]</scope>
    <source>
        <strain evidence="2 3">CECT 9230</strain>
    </source>
</reference>
<accession>A0A366MWP1</accession>
<dbReference type="OrthoDB" id="1524053at2"/>
<feature type="transmembrane region" description="Helical" evidence="1">
    <location>
        <begin position="60"/>
        <end position="79"/>
    </location>
</feature>
<dbReference type="Proteomes" id="UP000252669">
    <property type="component" value="Unassembled WGS sequence"/>
</dbReference>
<organism evidence="2 3">
    <name type="scientific">Aliarcobacter vitoriensis</name>
    <dbReference type="NCBI Taxonomy" id="2011099"/>
    <lineage>
        <taxon>Bacteria</taxon>
        <taxon>Pseudomonadati</taxon>
        <taxon>Campylobacterota</taxon>
        <taxon>Epsilonproteobacteria</taxon>
        <taxon>Campylobacterales</taxon>
        <taxon>Arcobacteraceae</taxon>
        <taxon>Aliarcobacter</taxon>
    </lineage>
</organism>
<feature type="transmembrane region" description="Helical" evidence="1">
    <location>
        <begin position="233"/>
        <end position="254"/>
    </location>
</feature>
<keyword evidence="1" id="KW-0812">Transmembrane</keyword>
<feature type="transmembrane region" description="Helical" evidence="1">
    <location>
        <begin position="145"/>
        <end position="164"/>
    </location>
</feature>
<dbReference type="AlphaFoldDB" id="A0A366MWP1"/>
<feature type="transmembrane region" description="Helical" evidence="1">
    <location>
        <begin position="202"/>
        <end position="221"/>
    </location>
</feature>
<feature type="transmembrane region" description="Helical" evidence="1">
    <location>
        <begin position="170"/>
        <end position="193"/>
    </location>
</feature>
<feature type="transmembrane region" description="Helical" evidence="1">
    <location>
        <begin position="116"/>
        <end position="133"/>
    </location>
</feature>
<evidence type="ECO:0008006" key="4">
    <source>
        <dbReference type="Google" id="ProtNLM"/>
    </source>
</evidence>
<evidence type="ECO:0000313" key="2">
    <source>
        <dbReference type="EMBL" id="RBQ30030.1"/>
    </source>
</evidence>
<keyword evidence="1" id="KW-0472">Membrane</keyword>
<evidence type="ECO:0000256" key="1">
    <source>
        <dbReference type="SAM" id="Phobius"/>
    </source>
</evidence>
<dbReference type="RefSeq" id="WP_113892772.1">
    <property type="nucleotide sequence ID" value="NZ_JANJGA010000003.1"/>
</dbReference>
<feature type="transmembrane region" description="Helical" evidence="1">
    <location>
        <begin position="91"/>
        <end position="110"/>
    </location>
</feature>
<dbReference type="EMBL" id="PDKB01000002">
    <property type="protein sequence ID" value="RBQ30030.1"/>
    <property type="molecule type" value="Genomic_DNA"/>
</dbReference>
<protein>
    <recommendedName>
        <fullName evidence="4">EamA-like transporter family protein</fullName>
    </recommendedName>
</protein>
<sequence>MSSLILSLISSLLVGFYIKYLKIATKKNLFLFILSNYIMASFLTYYIFNLSILTIDFKVFDYKLVICLAILLPTVFYFLHKSLEFSGLAKTDIFQRLSLIIPIIFSFLLFNEEFSYVKAFVIILTFVSIFLILGKKSTNKSINIFYLIAVFLGYGIIDTLFKLIATNKDINFLELLFVIFILASFISFIYILIFKGKIDIKYFLYGLLLGVLNFSNIYFYINAHKIFSQTPTLVFVTMNLGVIIGGVFIGKYYFKEILSKQVILGVLLAISCIVLLALIQLKII</sequence>
<keyword evidence="3" id="KW-1185">Reference proteome</keyword>